<feature type="compositionally biased region" description="Polar residues" evidence="1">
    <location>
        <begin position="1"/>
        <end position="21"/>
    </location>
</feature>
<dbReference type="EMBL" id="CAJEWN010000019">
    <property type="protein sequence ID" value="CAD2137277.1"/>
    <property type="molecule type" value="Genomic_DNA"/>
</dbReference>
<comment type="caution">
    <text evidence="2">The sequence shown here is derived from an EMBL/GenBank/DDBJ whole genome shotgun (WGS) entry which is preliminary data.</text>
</comment>
<dbReference type="AlphaFoldDB" id="A0A6V7TWN3"/>
<evidence type="ECO:0000256" key="1">
    <source>
        <dbReference type="SAM" id="MobiDB-lite"/>
    </source>
</evidence>
<evidence type="ECO:0000313" key="2">
    <source>
        <dbReference type="EMBL" id="CAD2137277.1"/>
    </source>
</evidence>
<feature type="compositionally biased region" description="Polar residues" evidence="1">
    <location>
        <begin position="288"/>
        <end position="302"/>
    </location>
</feature>
<gene>
    <name evidence="2" type="ORF">MENT_LOCUS5380</name>
</gene>
<sequence length="302" mass="33881">MEKITSLPSLSPNNKTTTNPSQLLVDQDDLDKLSNQLKLLKIDDLTINKILKKFKPIKNEVKTTGMSSTRSSTTTTTFVGYNGLFELAISQVIQCGYGHVLPFNFFGTKKRILKNKNSATNLILIKQQKIFKMGSKNINKQLKLAKINLAIKQTDLMKKMTSKKGEENNDIIETMLAIHKKCVENIFSDTRRPLKRKRNQAEVLAPQENFREASVAAFTPEPQMNLNFSAALNGLANAPTATTARTEDNYVTKRNKTGSKTNNGVFEVEEENESATEKRKKKKKTKNGDMSNDGPSSFNKEN</sequence>
<accession>A0A6V7TWN3</accession>
<evidence type="ECO:0000313" key="3">
    <source>
        <dbReference type="Proteomes" id="UP000580250"/>
    </source>
</evidence>
<reference evidence="2 3" key="1">
    <citation type="submission" date="2020-08" db="EMBL/GenBank/DDBJ databases">
        <authorList>
            <person name="Koutsovoulos G."/>
            <person name="Danchin GJ E."/>
        </authorList>
    </citation>
    <scope>NUCLEOTIDE SEQUENCE [LARGE SCALE GENOMIC DNA]</scope>
</reference>
<feature type="region of interest" description="Disordered" evidence="1">
    <location>
        <begin position="246"/>
        <end position="302"/>
    </location>
</feature>
<name>A0A6V7TWN3_MELEN</name>
<proteinExistence type="predicted"/>
<protein>
    <submittedName>
        <fullName evidence="2">Uncharacterized protein</fullName>
    </submittedName>
</protein>
<organism evidence="2 3">
    <name type="scientific">Meloidogyne enterolobii</name>
    <name type="common">Root-knot nematode worm</name>
    <name type="synonym">Meloidogyne mayaguensis</name>
    <dbReference type="NCBI Taxonomy" id="390850"/>
    <lineage>
        <taxon>Eukaryota</taxon>
        <taxon>Metazoa</taxon>
        <taxon>Ecdysozoa</taxon>
        <taxon>Nematoda</taxon>
        <taxon>Chromadorea</taxon>
        <taxon>Rhabditida</taxon>
        <taxon>Tylenchina</taxon>
        <taxon>Tylenchomorpha</taxon>
        <taxon>Tylenchoidea</taxon>
        <taxon>Meloidogynidae</taxon>
        <taxon>Meloidogyninae</taxon>
        <taxon>Meloidogyne</taxon>
    </lineage>
</organism>
<feature type="region of interest" description="Disordered" evidence="1">
    <location>
        <begin position="1"/>
        <end position="22"/>
    </location>
</feature>
<dbReference type="Proteomes" id="UP000580250">
    <property type="component" value="Unassembled WGS sequence"/>
</dbReference>